<evidence type="ECO:0000313" key="3">
    <source>
        <dbReference type="Proteomes" id="UP000292580"/>
    </source>
</evidence>
<dbReference type="AlphaFoldDB" id="A0A483CRH8"/>
<evidence type="ECO:0000313" key="2">
    <source>
        <dbReference type="EMBL" id="TAJ43634.1"/>
    </source>
</evidence>
<keyword evidence="3" id="KW-1185">Reference proteome</keyword>
<sequence>MDACNIDEEMNNEIVARLLILTDNNVVRIKSEICKSFFLAALTDYDVGDIILLDEMIIKIKNSIKCRIEKEDAIVVIEELIDDGVLSQVNGMKYRMDKKIPINNFSTQVSPIWDEFNTFLKEQMPDYDIYLDRDAKPIFENIILRLLTHVASTSENLEFQLESLQEIDIQKIIENNVSQSGLLPDSAKKFSQLIIEYLRSNSPQLQKLVFNSYYSTICMHIMFQAKSLPSINIVENLRYLVLDTSFLVSLFCKTDPRHPLTLTIVEYCKKRNIPLYYLSKTKDEMWRLIEGSNHEMGGLSSSKARPTIMNQFVEDFINQNEIDGITNWDDYYEFLRGWEFSFNKMTVQEIPNTIKCEINDVTESYIVDTINLVGKEKNRSKQQVAHDAHCIGFVDCARGSISGGNTGEIFGPWFITFDNLLAIVDGLYQRHNNKLGLVLQPRSLLNYFIAYTGVEFDTEDQQMVSEAILKYSMTTTRSKLTIEDYAKLVTYKIGLSKNDINTVKNIILNHPLREQIRRALESNRGDLADASFIEIISDEPFIEHILEYNDQKNRIKYLAKANAEAEAKLREMSIKYETLHELLSLFDSNTQQKLDAIMSVLESESVFEKGIMPMPPQEPTLEKVKAWLRGIKETIDTTQTLSEGVKAALPLIQLLLKSLN</sequence>
<organism evidence="2 3">
    <name type="scientific">Methanofollis fontis</name>
    <dbReference type="NCBI Taxonomy" id="2052832"/>
    <lineage>
        <taxon>Archaea</taxon>
        <taxon>Methanobacteriati</taxon>
        <taxon>Methanobacteriota</taxon>
        <taxon>Stenosarchaea group</taxon>
        <taxon>Methanomicrobia</taxon>
        <taxon>Methanomicrobiales</taxon>
        <taxon>Methanomicrobiaceae</taxon>
        <taxon>Methanofollis</taxon>
    </lineage>
</organism>
<proteinExistence type="predicted"/>
<evidence type="ECO:0000256" key="1">
    <source>
        <dbReference type="SAM" id="Coils"/>
    </source>
</evidence>
<name>A0A483CRH8_9EURY</name>
<accession>A0A483CRH8</accession>
<dbReference type="RefSeq" id="WP_130647408.1">
    <property type="nucleotide sequence ID" value="NZ_PGCL01000004.1"/>
</dbReference>
<dbReference type="Proteomes" id="UP000292580">
    <property type="component" value="Unassembled WGS sequence"/>
</dbReference>
<keyword evidence="1" id="KW-0175">Coiled coil</keyword>
<comment type="caution">
    <text evidence="2">The sequence shown here is derived from an EMBL/GenBank/DDBJ whole genome shotgun (WGS) entry which is preliminary data.</text>
</comment>
<reference evidence="2 3" key="1">
    <citation type="submission" date="2017-11" db="EMBL/GenBank/DDBJ databases">
        <title>Isolation and Characterization of Methanofollis Species from Methane Seep Offshore SW Taiwan.</title>
        <authorList>
            <person name="Teng N.-H."/>
            <person name="Lai M.-C."/>
            <person name="Chen S.-C."/>
        </authorList>
    </citation>
    <scope>NUCLEOTIDE SEQUENCE [LARGE SCALE GENOMIC DNA]</scope>
    <source>
        <strain evidence="2 3">FWC-SCC2</strain>
    </source>
</reference>
<protein>
    <submittedName>
        <fullName evidence="2">Uncharacterized protein</fullName>
    </submittedName>
</protein>
<feature type="coiled-coil region" evidence="1">
    <location>
        <begin position="548"/>
        <end position="582"/>
    </location>
</feature>
<gene>
    <name evidence="2" type="ORF">CUJ86_09820</name>
</gene>
<dbReference type="EMBL" id="PGCL01000004">
    <property type="protein sequence ID" value="TAJ43634.1"/>
    <property type="molecule type" value="Genomic_DNA"/>
</dbReference>
<dbReference type="OrthoDB" id="148386at2157"/>